<dbReference type="RefSeq" id="XP_056484100.1">
    <property type="nucleotide sequence ID" value="XM_056633480.1"/>
</dbReference>
<evidence type="ECO:0000313" key="3">
    <source>
        <dbReference type="Proteomes" id="UP001147747"/>
    </source>
</evidence>
<sequence>MAITWDAEADAKLLVGIVTTSNTAIDFEKLAEFMGQGKYPPTAFLLKRNLASYCTVSALRHRIQRIKEKAGLTNAKGVAPKSPSTPKTKRSTPMKATKSAPKNTPKRKSAVSKDTEQTDEQHVKSEPEEFDHDRYLA</sequence>
<feature type="compositionally biased region" description="Basic and acidic residues" evidence="1">
    <location>
        <begin position="111"/>
        <end position="137"/>
    </location>
</feature>
<feature type="region of interest" description="Disordered" evidence="1">
    <location>
        <begin position="67"/>
        <end position="137"/>
    </location>
</feature>
<dbReference type="Proteomes" id="UP001147747">
    <property type="component" value="Unassembled WGS sequence"/>
</dbReference>
<proteinExistence type="predicted"/>
<dbReference type="AlphaFoldDB" id="A0A9X0B328"/>
<reference evidence="2" key="1">
    <citation type="submission" date="2022-12" db="EMBL/GenBank/DDBJ databases">
        <authorList>
            <person name="Petersen C."/>
        </authorList>
    </citation>
    <scope>NUCLEOTIDE SEQUENCE</scope>
    <source>
        <strain evidence="2">IBT 29677</strain>
    </source>
</reference>
<comment type="caution">
    <text evidence="2">The sequence shown here is derived from an EMBL/GenBank/DDBJ whole genome shotgun (WGS) entry which is preliminary data.</text>
</comment>
<organism evidence="2 3">
    <name type="scientific">Penicillium cosmopolitanum</name>
    <dbReference type="NCBI Taxonomy" id="1131564"/>
    <lineage>
        <taxon>Eukaryota</taxon>
        <taxon>Fungi</taxon>
        <taxon>Dikarya</taxon>
        <taxon>Ascomycota</taxon>
        <taxon>Pezizomycotina</taxon>
        <taxon>Eurotiomycetes</taxon>
        <taxon>Eurotiomycetidae</taxon>
        <taxon>Eurotiales</taxon>
        <taxon>Aspergillaceae</taxon>
        <taxon>Penicillium</taxon>
    </lineage>
</organism>
<name>A0A9X0B328_9EURO</name>
<protein>
    <recommendedName>
        <fullName evidence="4">AT hook motif protein</fullName>
    </recommendedName>
</protein>
<dbReference type="GeneID" id="81372460"/>
<accession>A0A9X0B328</accession>
<keyword evidence="3" id="KW-1185">Reference proteome</keyword>
<gene>
    <name evidence="2" type="ORF">N7509_008843</name>
</gene>
<reference evidence="2" key="2">
    <citation type="journal article" date="2023" name="IMA Fungus">
        <title>Comparative genomic study of the Penicillium genus elucidates a diverse pangenome and 15 lateral gene transfer events.</title>
        <authorList>
            <person name="Petersen C."/>
            <person name="Sorensen T."/>
            <person name="Nielsen M.R."/>
            <person name="Sondergaard T.E."/>
            <person name="Sorensen J.L."/>
            <person name="Fitzpatrick D.A."/>
            <person name="Frisvad J.C."/>
            <person name="Nielsen K.L."/>
        </authorList>
    </citation>
    <scope>NUCLEOTIDE SEQUENCE</scope>
    <source>
        <strain evidence="2">IBT 29677</strain>
    </source>
</reference>
<evidence type="ECO:0008006" key="4">
    <source>
        <dbReference type="Google" id="ProtNLM"/>
    </source>
</evidence>
<evidence type="ECO:0000313" key="2">
    <source>
        <dbReference type="EMBL" id="KAJ5386302.1"/>
    </source>
</evidence>
<dbReference type="OrthoDB" id="5418867at2759"/>
<dbReference type="EMBL" id="JAPZBU010000009">
    <property type="protein sequence ID" value="KAJ5386302.1"/>
    <property type="molecule type" value="Genomic_DNA"/>
</dbReference>
<evidence type="ECO:0000256" key="1">
    <source>
        <dbReference type="SAM" id="MobiDB-lite"/>
    </source>
</evidence>